<evidence type="ECO:0000313" key="5">
    <source>
        <dbReference type="Proteomes" id="UP001328107"/>
    </source>
</evidence>
<evidence type="ECO:0000256" key="1">
    <source>
        <dbReference type="PROSITE-ProRule" id="PRU01302"/>
    </source>
</evidence>
<feature type="compositionally biased region" description="Low complexity" evidence="2">
    <location>
        <begin position="54"/>
        <end position="79"/>
    </location>
</feature>
<dbReference type="AlphaFoldDB" id="A0AAN5DF55"/>
<keyword evidence="5" id="KW-1185">Reference proteome</keyword>
<dbReference type="PROSITE" id="PS51957">
    <property type="entry name" value="LID"/>
    <property type="match status" value="1"/>
</dbReference>
<gene>
    <name evidence="4" type="ORF">PMAYCL1PPCAC_32643</name>
</gene>
<dbReference type="InterPro" id="IPR041363">
    <property type="entry name" value="LID"/>
</dbReference>
<name>A0AAN5DF55_9BILA</name>
<organism evidence="4 5">
    <name type="scientific">Pristionchus mayeri</name>
    <dbReference type="NCBI Taxonomy" id="1317129"/>
    <lineage>
        <taxon>Eukaryota</taxon>
        <taxon>Metazoa</taxon>
        <taxon>Ecdysozoa</taxon>
        <taxon>Nematoda</taxon>
        <taxon>Chromadorea</taxon>
        <taxon>Rhabditida</taxon>
        <taxon>Rhabditina</taxon>
        <taxon>Diplogasteromorpha</taxon>
        <taxon>Diplogasteroidea</taxon>
        <taxon>Neodiplogasteridae</taxon>
        <taxon>Pristionchus</taxon>
    </lineage>
</organism>
<comment type="caution">
    <text evidence="4">The sequence shown here is derived from an EMBL/GenBank/DDBJ whole genome shotgun (WGS) entry which is preliminary data.</text>
</comment>
<dbReference type="GO" id="GO:0030274">
    <property type="term" value="F:LIM domain binding"/>
    <property type="evidence" value="ECO:0007669"/>
    <property type="project" value="UniProtKB-UniRule"/>
</dbReference>
<dbReference type="EMBL" id="BTRK01000006">
    <property type="protein sequence ID" value="GMR62448.1"/>
    <property type="molecule type" value="Genomic_DNA"/>
</dbReference>
<evidence type="ECO:0000313" key="4">
    <source>
        <dbReference type="EMBL" id="GMR62448.1"/>
    </source>
</evidence>
<evidence type="ECO:0000259" key="3">
    <source>
        <dbReference type="PROSITE" id="PS51957"/>
    </source>
</evidence>
<proteinExistence type="inferred from homology"/>
<sequence>SLQMHYGAVPEVFVVGEPSMLGGEFREDERTIDKLENPNYDPNAAMRHPPSGPPGMMMQQQPGPASLQQLQQHHQLMGGPSPGGQPGQPPGAPPQMMMGGPHGAMGPPMIPQQQLQQLQQQQGAPTPPGAMPNGLQQPPAVLAPDRTRGSRDGWFILRPFAGYEYLAQWPRQPTNHLLA</sequence>
<protein>
    <recommendedName>
        <fullName evidence="3">LIM interaction domain-containing protein</fullName>
    </recommendedName>
</protein>
<accession>A0AAN5DF55</accession>
<feature type="domain" description="LIM interaction" evidence="3">
    <location>
        <begin position="11"/>
        <end position="49"/>
    </location>
</feature>
<dbReference type="Proteomes" id="UP001328107">
    <property type="component" value="Unassembled WGS sequence"/>
</dbReference>
<feature type="region of interest" description="Disordered" evidence="2">
    <location>
        <begin position="24"/>
        <end position="149"/>
    </location>
</feature>
<feature type="compositionally biased region" description="Low complexity" evidence="2">
    <location>
        <begin position="94"/>
        <end position="122"/>
    </location>
</feature>
<reference evidence="5" key="1">
    <citation type="submission" date="2022-10" db="EMBL/GenBank/DDBJ databases">
        <title>Genome assembly of Pristionchus species.</title>
        <authorList>
            <person name="Yoshida K."/>
            <person name="Sommer R.J."/>
        </authorList>
    </citation>
    <scope>NUCLEOTIDE SEQUENCE [LARGE SCALE GENOMIC DNA]</scope>
    <source>
        <strain evidence="5">RS5460</strain>
    </source>
</reference>
<comment type="similarity">
    <text evidence="1">Belongs to the LDB family.</text>
</comment>
<dbReference type="Pfam" id="PF17916">
    <property type="entry name" value="LID"/>
    <property type="match status" value="1"/>
</dbReference>
<feature type="compositionally biased region" description="Basic and acidic residues" evidence="2">
    <location>
        <begin position="24"/>
        <end position="36"/>
    </location>
</feature>
<evidence type="ECO:0000256" key="2">
    <source>
        <dbReference type="SAM" id="MobiDB-lite"/>
    </source>
</evidence>
<feature type="non-terminal residue" evidence="4">
    <location>
        <position position="1"/>
    </location>
</feature>